<evidence type="ECO:0000313" key="2">
    <source>
        <dbReference type="Proteomes" id="UP001602058"/>
    </source>
</evidence>
<proteinExistence type="predicted"/>
<keyword evidence="2" id="KW-1185">Reference proteome</keyword>
<dbReference type="Proteomes" id="UP001602058">
    <property type="component" value="Unassembled WGS sequence"/>
</dbReference>
<accession>A0ABW6UET1</accession>
<gene>
    <name evidence="1" type="ORF">ACFY1D_10860</name>
</gene>
<dbReference type="RefSeq" id="WP_387885499.1">
    <property type="nucleotide sequence ID" value="NZ_JBIAWJ010000004.1"/>
</dbReference>
<dbReference type="EMBL" id="JBIAWJ010000004">
    <property type="protein sequence ID" value="MFF4521933.1"/>
    <property type="molecule type" value="Genomic_DNA"/>
</dbReference>
<organism evidence="1 2">
    <name type="scientific">Streptomyces bluensis</name>
    <dbReference type="NCBI Taxonomy" id="33897"/>
    <lineage>
        <taxon>Bacteria</taxon>
        <taxon>Bacillati</taxon>
        <taxon>Actinomycetota</taxon>
        <taxon>Actinomycetes</taxon>
        <taxon>Kitasatosporales</taxon>
        <taxon>Streptomycetaceae</taxon>
        <taxon>Streptomyces</taxon>
    </lineage>
</organism>
<comment type="caution">
    <text evidence="1">The sequence shown here is derived from an EMBL/GenBank/DDBJ whole genome shotgun (WGS) entry which is preliminary data.</text>
</comment>
<name>A0ABW6UET1_9ACTN</name>
<sequence length="142" mass="16118">MKPHAEIAEVWPRDGRIRLVGRLHGLRSDEAAVPAVTWRLVVTRRAHPDQRLRYEVRVQGDRFEGELPIADLATADHATVEEWDIHLSDGAAELRAGRRLDDVRGKKQIFVYPEQRIGNLSVRPYYTIKDNLSVESRTGGSA</sequence>
<reference evidence="1 2" key="1">
    <citation type="submission" date="2024-10" db="EMBL/GenBank/DDBJ databases">
        <title>The Natural Products Discovery Center: Release of the First 8490 Sequenced Strains for Exploring Actinobacteria Biosynthetic Diversity.</title>
        <authorList>
            <person name="Kalkreuter E."/>
            <person name="Kautsar S.A."/>
            <person name="Yang D."/>
            <person name="Bader C.D."/>
            <person name="Teijaro C.N."/>
            <person name="Fluegel L."/>
            <person name="Davis C.M."/>
            <person name="Simpson J.R."/>
            <person name="Lauterbach L."/>
            <person name="Steele A.D."/>
            <person name="Gui C."/>
            <person name="Meng S."/>
            <person name="Li G."/>
            <person name="Viehrig K."/>
            <person name="Ye F."/>
            <person name="Su P."/>
            <person name="Kiefer A.F."/>
            <person name="Nichols A."/>
            <person name="Cepeda A.J."/>
            <person name="Yan W."/>
            <person name="Fan B."/>
            <person name="Jiang Y."/>
            <person name="Adhikari A."/>
            <person name="Zheng C.-J."/>
            <person name="Schuster L."/>
            <person name="Cowan T.M."/>
            <person name="Smanski M.J."/>
            <person name="Chevrette M.G."/>
            <person name="De Carvalho L.P.S."/>
            <person name="Shen B."/>
        </authorList>
    </citation>
    <scope>NUCLEOTIDE SEQUENCE [LARGE SCALE GENOMIC DNA]</scope>
    <source>
        <strain evidence="1 2">NPDC001390</strain>
    </source>
</reference>
<protein>
    <submittedName>
        <fullName evidence="1">Uncharacterized protein</fullName>
    </submittedName>
</protein>
<evidence type="ECO:0000313" key="1">
    <source>
        <dbReference type="EMBL" id="MFF4521933.1"/>
    </source>
</evidence>